<gene>
    <name evidence="1" type="ORF">QO011_008228</name>
</gene>
<dbReference type="RefSeq" id="WP_307286061.1">
    <property type="nucleotide sequence ID" value="NZ_JAUSVX010000031.1"/>
</dbReference>
<proteinExistence type="predicted"/>
<evidence type="ECO:0000313" key="1">
    <source>
        <dbReference type="EMBL" id="MDQ0475186.1"/>
    </source>
</evidence>
<dbReference type="EMBL" id="JAUSVX010000031">
    <property type="protein sequence ID" value="MDQ0475186.1"/>
    <property type="molecule type" value="Genomic_DNA"/>
</dbReference>
<dbReference type="Proteomes" id="UP001242480">
    <property type="component" value="Unassembled WGS sequence"/>
</dbReference>
<sequence>MQVDRVQLIVLRGGYSWIQTLSLVFDGSQPVVVLDWQEERPGTTVRLDPSKLRRRRDGVYMYTAAISDPRPPW</sequence>
<protein>
    <submittedName>
        <fullName evidence="1">Uncharacterized protein</fullName>
    </submittedName>
</protein>
<evidence type="ECO:0000313" key="2">
    <source>
        <dbReference type="Proteomes" id="UP001242480"/>
    </source>
</evidence>
<reference evidence="1 2" key="1">
    <citation type="submission" date="2023-07" db="EMBL/GenBank/DDBJ databases">
        <title>Genomic Encyclopedia of Type Strains, Phase IV (KMG-IV): sequencing the most valuable type-strain genomes for metagenomic binning, comparative biology and taxonomic classification.</title>
        <authorList>
            <person name="Goeker M."/>
        </authorList>
    </citation>
    <scope>NUCLEOTIDE SEQUENCE [LARGE SCALE GENOMIC DNA]</scope>
    <source>
        <strain evidence="1 2">DSM 19619</strain>
    </source>
</reference>
<organism evidence="1 2">
    <name type="scientific">Labrys wisconsinensis</name>
    <dbReference type="NCBI Taxonomy" id="425677"/>
    <lineage>
        <taxon>Bacteria</taxon>
        <taxon>Pseudomonadati</taxon>
        <taxon>Pseudomonadota</taxon>
        <taxon>Alphaproteobacteria</taxon>
        <taxon>Hyphomicrobiales</taxon>
        <taxon>Xanthobacteraceae</taxon>
        <taxon>Labrys</taxon>
    </lineage>
</organism>
<accession>A0ABU0JNW3</accession>
<comment type="caution">
    <text evidence="1">The sequence shown here is derived from an EMBL/GenBank/DDBJ whole genome shotgun (WGS) entry which is preliminary data.</text>
</comment>
<name>A0ABU0JNW3_9HYPH</name>
<keyword evidence="2" id="KW-1185">Reference proteome</keyword>